<dbReference type="PANTHER" id="PTHR30055:SF238">
    <property type="entry name" value="MYCOFACTOCIN BIOSYNTHESIS TRANSCRIPTIONAL REGULATOR MFTR-RELATED"/>
    <property type="match status" value="1"/>
</dbReference>
<accession>A0A6L7G782</accession>
<keyword evidence="7" id="KW-1185">Reference proteome</keyword>
<dbReference type="PRINTS" id="PR00455">
    <property type="entry name" value="HTHTETR"/>
</dbReference>
<feature type="DNA-binding region" description="H-T-H motif" evidence="4">
    <location>
        <begin position="33"/>
        <end position="52"/>
    </location>
</feature>
<keyword evidence="2 4" id="KW-0238">DNA-binding</keyword>
<proteinExistence type="predicted"/>
<dbReference type="PANTHER" id="PTHR30055">
    <property type="entry name" value="HTH-TYPE TRANSCRIPTIONAL REGULATOR RUTR"/>
    <property type="match status" value="1"/>
</dbReference>
<evidence type="ECO:0000256" key="2">
    <source>
        <dbReference type="ARBA" id="ARBA00023125"/>
    </source>
</evidence>
<evidence type="ECO:0000313" key="6">
    <source>
        <dbReference type="EMBL" id="MXN19931.1"/>
    </source>
</evidence>
<evidence type="ECO:0000313" key="7">
    <source>
        <dbReference type="Proteomes" id="UP000477911"/>
    </source>
</evidence>
<organism evidence="6 7">
    <name type="scientific">Pseudooceanicola albus</name>
    <dbReference type="NCBI Taxonomy" id="2692189"/>
    <lineage>
        <taxon>Bacteria</taxon>
        <taxon>Pseudomonadati</taxon>
        <taxon>Pseudomonadota</taxon>
        <taxon>Alphaproteobacteria</taxon>
        <taxon>Rhodobacterales</taxon>
        <taxon>Paracoccaceae</taxon>
        <taxon>Pseudooceanicola</taxon>
    </lineage>
</organism>
<dbReference type="EMBL" id="WUMU01000022">
    <property type="protein sequence ID" value="MXN19931.1"/>
    <property type="molecule type" value="Genomic_DNA"/>
</dbReference>
<dbReference type="GO" id="GO:0003700">
    <property type="term" value="F:DNA-binding transcription factor activity"/>
    <property type="evidence" value="ECO:0007669"/>
    <property type="project" value="TreeGrafter"/>
</dbReference>
<dbReference type="InterPro" id="IPR050109">
    <property type="entry name" value="HTH-type_TetR-like_transc_reg"/>
</dbReference>
<dbReference type="Gene3D" id="1.10.357.10">
    <property type="entry name" value="Tetracycline Repressor, domain 2"/>
    <property type="match status" value="1"/>
</dbReference>
<dbReference type="GO" id="GO:0000976">
    <property type="term" value="F:transcription cis-regulatory region binding"/>
    <property type="evidence" value="ECO:0007669"/>
    <property type="project" value="TreeGrafter"/>
</dbReference>
<comment type="caution">
    <text evidence="6">The sequence shown here is derived from an EMBL/GenBank/DDBJ whole genome shotgun (WGS) entry which is preliminary data.</text>
</comment>
<name>A0A6L7G782_9RHOB</name>
<gene>
    <name evidence="6" type="ORF">GR170_19020</name>
</gene>
<dbReference type="InterPro" id="IPR001647">
    <property type="entry name" value="HTH_TetR"/>
</dbReference>
<dbReference type="AlphaFoldDB" id="A0A6L7G782"/>
<dbReference type="Pfam" id="PF00440">
    <property type="entry name" value="TetR_N"/>
    <property type="match status" value="1"/>
</dbReference>
<keyword evidence="1" id="KW-0805">Transcription regulation</keyword>
<dbReference type="PROSITE" id="PS50977">
    <property type="entry name" value="HTH_TETR_2"/>
    <property type="match status" value="1"/>
</dbReference>
<keyword evidence="3" id="KW-0804">Transcription</keyword>
<evidence type="ECO:0000256" key="3">
    <source>
        <dbReference type="ARBA" id="ARBA00023163"/>
    </source>
</evidence>
<evidence type="ECO:0000259" key="5">
    <source>
        <dbReference type="PROSITE" id="PS50977"/>
    </source>
</evidence>
<sequence length="194" mass="21944">MSNLRARRRAETARMIQKATIELVNEQGFDAVTSEAISRHAGVSPRTFFNYFPNKEAAIFGEVPSLPDADIQAFLSGSGPERGDLYRLMRAHTLKAGERRDELKLIVSLVQTQPRMMEIYMAQREIIGGALAELLSQRFRDSTPIFLAILAHSLLSMSWTAIQHWLETDRPLDLAFEEAWQALTVVSQLILKED</sequence>
<evidence type="ECO:0000256" key="1">
    <source>
        <dbReference type="ARBA" id="ARBA00023015"/>
    </source>
</evidence>
<dbReference type="Proteomes" id="UP000477911">
    <property type="component" value="Unassembled WGS sequence"/>
</dbReference>
<dbReference type="SUPFAM" id="SSF46689">
    <property type="entry name" value="Homeodomain-like"/>
    <property type="match status" value="1"/>
</dbReference>
<dbReference type="InterPro" id="IPR009057">
    <property type="entry name" value="Homeodomain-like_sf"/>
</dbReference>
<dbReference type="RefSeq" id="WP_160896051.1">
    <property type="nucleotide sequence ID" value="NZ_WUMU01000022.1"/>
</dbReference>
<reference evidence="6 7" key="1">
    <citation type="submission" date="2019-12" db="EMBL/GenBank/DDBJ databases">
        <authorList>
            <person name="Li M."/>
        </authorList>
    </citation>
    <scope>NUCLEOTIDE SEQUENCE [LARGE SCALE GENOMIC DNA]</scope>
    <source>
        <strain evidence="6 7">GBMRC 2024</strain>
    </source>
</reference>
<protein>
    <submittedName>
        <fullName evidence="6">TetR family transcriptional regulator</fullName>
    </submittedName>
</protein>
<feature type="domain" description="HTH tetR-type" evidence="5">
    <location>
        <begin position="10"/>
        <end position="70"/>
    </location>
</feature>
<evidence type="ECO:0000256" key="4">
    <source>
        <dbReference type="PROSITE-ProRule" id="PRU00335"/>
    </source>
</evidence>